<gene>
    <name evidence="1" type="ORF">BVRB_8g186310</name>
</gene>
<dbReference type="EMBL" id="KQ090159">
    <property type="protein sequence ID" value="KMT04030.1"/>
    <property type="molecule type" value="Genomic_DNA"/>
</dbReference>
<keyword evidence="2" id="KW-1185">Reference proteome</keyword>
<sequence>MGEISSRDRVISLSLGLQRPSFITSSTSTTTVSTCSSCKFTAFQ</sequence>
<accession>A0A0J8BRB7</accession>
<organism evidence="1 2">
    <name type="scientific">Beta vulgaris subsp. vulgaris</name>
    <name type="common">Beet</name>
    <dbReference type="NCBI Taxonomy" id="3555"/>
    <lineage>
        <taxon>Eukaryota</taxon>
        <taxon>Viridiplantae</taxon>
        <taxon>Streptophyta</taxon>
        <taxon>Embryophyta</taxon>
        <taxon>Tracheophyta</taxon>
        <taxon>Spermatophyta</taxon>
        <taxon>Magnoliopsida</taxon>
        <taxon>eudicotyledons</taxon>
        <taxon>Gunneridae</taxon>
        <taxon>Pentapetalae</taxon>
        <taxon>Caryophyllales</taxon>
        <taxon>Chenopodiaceae</taxon>
        <taxon>Betoideae</taxon>
        <taxon>Beta</taxon>
    </lineage>
</organism>
<dbReference type="Proteomes" id="UP000035740">
    <property type="component" value="Chromosome 8"/>
</dbReference>
<name>A0A0J8BRB7_BETVV</name>
<evidence type="ECO:0000313" key="1">
    <source>
        <dbReference type="EMBL" id="KMT04030.1"/>
    </source>
</evidence>
<reference evidence="1 2" key="1">
    <citation type="journal article" date="2014" name="Nature">
        <title>The genome of the recently domesticated crop plant sugar beet (Beta vulgaris).</title>
        <authorList>
            <person name="Dohm J.C."/>
            <person name="Minoche A.E."/>
            <person name="Holtgrawe D."/>
            <person name="Capella-Gutierrez S."/>
            <person name="Zakrzewski F."/>
            <person name="Tafer H."/>
            <person name="Rupp O."/>
            <person name="Sorensen T.R."/>
            <person name="Stracke R."/>
            <person name="Reinhardt R."/>
            <person name="Goesmann A."/>
            <person name="Kraft T."/>
            <person name="Schulz B."/>
            <person name="Stadler P.F."/>
            <person name="Schmidt T."/>
            <person name="Gabaldon T."/>
            <person name="Lehrach H."/>
            <person name="Weisshaar B."/>
            <person name="Himmelbauer H."/>
        </authorList>
    </citation>
    <scope>NUCLEOTIDE SEQUENCE [LARGE SCALE GENOMIC DNA]</scope>
    <source>
        <tissue evidence="1">Taproot</tissue>
    </source>
</reference>
<evidence type="ECO:0000313" key="2">
    <source>
        <dbReference type="Proteomes" id="UP000035740"/>
    </source>
</evidence>
<dbReference type="AlphaFoldDB" id="A0A0J8BRB7"/>
<protein>
    <submittedName>
        <fullName evidence="1">Uncharacterized protein</fullName>
    </submittedName>
</protein>
<dbReference type="Gramene" id="KMT04030">
    <property type="protein sequence ID" value="KMT04030"/>
    <property type="gene ID" value="BVRB_8g186310"/>
</dbReference>
<proteinExistence type="predicted"/>